<feature type="domain" description="C2H2-type" evidence="13">
    <location>
        <begin position="538"/>
        <end position="565"/>
    </location>
</feature>
<dbReference type="FunFam" id="3.30.160.60:FF:001119">
    <property type="entry name" value="zinc finger protein 408"/>
    <property type="match status" value="1"/>
</dbReference>
<comment type="subcellular location">
    <subcellularLocation>
        <location evidence="1">Nucleus</location>
    </subcellularLocation>
</comment>
<feature type="compositionally biased region" description="Polar residues" evidence="11">
    <location>
        <begin position="384"/>
        <end position="400"/>
    </location>
</feature>
<dbReference type="FunFam" id="3.30.160.60:FF:000100">
    <property type="entry name" value="Zinc finger 45-like"/>
    <property type="match status" value="1"/>
</dbReference>
<dbReference type="Pfam" id="PF12874">
    <property type="entry name" value="zf-met"/>
    <property type="match status" value="1"/>
</dbReference>
<evidence type="ECO:0000256" key="4">
    <source>
        <dbReference type="ARBA" id="ARBA00022771"/>
    </source>
</evidence>
<keyword evidence="2" id="KW-0479">Metal-binding</keyword>
<dbReference type="Pfam" id="PF13912">
    <property type="entry name" value="zf-C2H2_6"/>
    <property type="match status" value="1"/>
</dbReference>
<evidence type="ECO:0000313" key="15">
    <source>
        <dbReference type="Proteomes" id="UP000265020"/>
    </source>
</evidence>
<dbReference type="Pfam" id="PF14973">
    <property type="entry name" value="TINF2_N"/>
    <property type="match status" value="1"/>
</dbReference>
<dbReference type="Proteomes" id="UP000265020">
    <property type="component" value="Unassembled WGS sequence"/>
</dbReference>
<feature type="domain" description="C2H2-type" evidence="13">
    <location>
        <begin position="566"/>
        <end position="593"/>
    </location>
</feature>
<evidence type="ECO:0000256" key="9">
    <source>
        <dbReference type="ARBA" id="ARBA00023242"/>
    </source>
</evidence>
<feature type="region of interest" description="Disordered" evidence="11">
    <location>
        <begin position="254"/>
        <end position="273"/>
    </location>
</feature>
<accession>A0A3Q2CDV6</accession>
<evidence type="ECO:0000256" key="12">
    <source>
        <dbReference type="SAM" id="SignalP"/>
    </source>
</evidence>
<keyword evidence="7" id="KW-0238">DNA-binding</keyword>
<feature type="chain" id="PRO_5018732356" evidence="12">
    <location>
        <begin position="27"/>
        <end position="648"/>
    </location>
</feature>
<evidence type="ECO:0000256" key="10">
    <source>
        <dbReference type="PROSITE-ProRule" id="PRU00042"/>
    </source>
</evidence>
<evidence type="ECO:0000256" key="8">
    <source>
        <dbReference type="ARBA" id="ARBA00023163"/>
    </source>
</evidence>
<evidence type="ECO:0000256" key="11">
    <source>
        <dbReference type="SAM" id="MobiDB-lite"/>
    </source>
</evidence>
<dbReference type="PROSITE" id="PS50157">
    <property type="entry name" value="ZINC_FINGER_C2H2_2"/>
    <property type="match status" value="10"/>
</dbReference>
<reference evidence="14" key="2">
    <citation type="submission" date="2025-09" db="UniProtKB">
        <authorList>
            <consortium name="Ensembl"/>
        </authorList>
    </citation>
    <scope>IDENTIFICATION</scope>
</reference>
<feature type="domain" description="C2H2-type" evidence="13">
    <location>
        <begin position="510"/>
        <end position="537"/>
    </location>
</feature>
<dbReference type="PANTHER" id="PTHR24399">
    <property type="entry name" value="ZINC FINGER AND BTB DOMAIN-CONTAINING"/>
    <property type="match status" value="1"/>
</dbReference>
<evidence type="ECO:0000256" key="2">
    <source>
        <dbReference type="ARBA" id="ARBA00022723"/>
    </source>
</evidence>
<feature type="domain" description="C2H2-type" evidence="13">
    <location>
        <begin position="455"/>
        <end position="477"/>
    </location>
</feature>
<organism evidence="14 15">
    <name type="scientific">Cyprinodon variegatus</name>
    <name type="common">Sheepshead minnow</name>
    <dbReference type="NCBI Taxonomy" id="28743"/>
    <lineage>
        <taxon>Eukaryota</taxon>
        <taxon>Metazoa</taxon>
        <taxon>Chordata</taxon>
        <taxon>Craniata</taxon>
        <taxon>Vertebrata</taxon>
        <taxon>Euteleostomi</taxon>
        <taxon>Actinopterygii</taxon>
        <taxon>Neopterygii</taxon>
        <taxon>Teleostei</taxon>
        <taxon>Neoteleostei</taxon>
        <taxon>Acanthomorphata</taxon>
        <taxon>Ovalentaria</taxon>
        <taxon>Atherinomorphae</taxon>
        <taxon>Cyprinodontiformes</taxon>
        <taxon>Cyprinodontidae</taxon>
        <taxon>Cyprinodon</taxon>
    </lineage>
</organism>
<dbReference type="Pfam" id="PF00096">
    <property type="entry name" value="zf-C2H2"/>
    <property type="match status" value="7"/>
</dbReference>
<keyword evidence="3" id="KW-0677">Repeat</keyword>
<feature type="compositionally biased region" description="Low complexity" evidence="11">
    <location>
        <begin position="408"/>
        <end position="419"/>
    </location>
</feature>
<sequence length="648" mass="72165">MNASSLRLLLPPLRLLTAAMWQVVQQQSVKHYGMLEELVSLVTEAAPELLSERKRALLLLALRTKVILADADNHPNHLQRIRSISTASQDEDLTECCSSLLALTNRLAQTPAASQRLLQEVFNQSFDSALQSLVSDFLSRVEQLFPVPDFREAASWLQDAPGILEESLQETEKEHLRELLSNQSCRLGRGTTAVEETILSAWSHPLLSEPAHSEPASQSDSGPQQLEEAVIGQSVSEEEQESSNGLAAAAEVGNRMEDSPGDPDSQSAGSKPTAITPCIISHNAKRVANRCPECGKCFIYRSQVISHLRSNKACGSGRRPGSEGSDAAGPHPSRINSCFQCSVVFQSRAELLAHMRSHQHRPVFKCNQCDKAFLHLSSLTNHKQTHLSGQDQTCSGPEPTSSERDNSQQEQQEQQQQQEQKPDLTCSICHQNFSSHRRLLVHLQTHASQGVEVLYKCPTCDQSFTGVTLLRIHMRSHKVLSYPCPQCNKAMSTASSLQSHLARHTSDPCFLCQQCGKRLRSRGSLELHLRIHSGERPYRCPHCPKSFSVLPNLKVHVRRHTGERPYVCKVCGKAWPSGGDLEKHMRFHTGEKRFVCQECGKAFTMSCNLKEHLHKHRGEPGHMTRDTASWVPVVSRYMRTVSLCISTC</sequence>
<dbReference type="OMA" id="AECIYRC"/>
<dbReference type="GeneTree" id="ENSGT00940000165332"/>
<dbReference type="Gene3D" id="3.30.160.60">
    <property type="entry name" value="Classic Zinc Finger"/>
    <property type="match status" value="8"/>
</dbReference>
<protein>
    <submittedName>
        <fullName evidence="14">Zinc finger protein ZFMSA12A-like</fullName>
    </submittedName>
</protein>
<feature type="region of interest" description="Disordered" evidence="11">
    <location>
        <begin position="208"/>
        <end position="247"/>
    </location>
</feature>
<dbReference type="Ensembl" id="ENSCVAT00000010661.1">
    <property type="protein sequence ID" value="ENSCVAP00000003072.1"/>
    <property type="gene ID" value="ENSCVAG00000004222.1"/>
</dbReference>
<feature type="domain" description="C2H2-type" evidence="13">
    <location>
        <begin position="482"/>
        <end position="509"/>
    </location>
</feature>
<feature type="domain" description="C2H2-type" evidence="13">
    <location>
        <begin position="594"/>
        <end position="621"/>
    </location>
</feature>
<evidence type="ECO:0000256" key="1">
    <source>
        <dbReference type="ARBA" id="ARBA00004123"/>
    </source>
</evidence>
<proteinExistence type="predicted"/>
<dbReference type="InterPro" id="IPR036236">
    <property type="entry name" value="Znf_C2H2_sf"/>
</dbReference>
<keyword evidence="12" id="KW-0732">Signal</keyword>
<keyword evidence="4 10" id="KW-0863">Zinc-finger</keyword>
<dbReference type="FunFam" id="3.30.160.60:FF:000478">
    <property type="entry name" value="Zinc finger protein 133"/>
    <property type="match status" value="1"/>
</dbReference>
<dbReference type="InterPro" id="IPR029400">
    <property type="entry name" value="TINF2_N"/>
</dbReference>
<feature type="domain" description="C2H2-type" evidence="13">
    <location>
        <begin position="364"/>
        <end position="391"/>
    </location>
</feature>
<evidence type="ECO:0000256" key="3">
    <source>
        <dbReference type="ARBA" id="ARBA00022737"/>
    </source>
</evidence>
<dbReference type="FunFam" id="3.30.160.60:FF:000688">
    <property type="entry name" value="zinc finger protein 197 isoform X1"/>
    <property type="match status" value="1"/>
</dbReference>
<dbReference type="GO" id="GO:0000978">
    <property type="term" value="F:RNA polymerase II cis-regulatory region sequence-specific DNA binding"/>
    <property type="evidence" value="ECO:0007669"/>
    <property type="project" value="TreeGrafter"/>
</dbReference>
<evidence type="ECO:0000256" key="5">
    <source>
        <dbReference type="ARBA" id="ARBA00022833"/>
    </source>
</evidence>
<dbReference type="GO" id="GO:0008270">
    <property type="term" value="F:zinc ion binding"/>
    <property type="evidence" value="ECO:0007669"/>
    <property type="project" value="UniProtKB-KW"/>
</dbReference>
<dbReference type="SMART" id="SM00355">
    <property type="entry name" value="ZnF_C2H2"/>
    <property type="match status" value="10"/>
</dbReference>
<keyword evidence="8" id="KW-0804">Transcription</keyword>
<dbReference type="GO" id="GO:0001227">
    <property type="term" value="F:DNA-binding transcription repressor activity, RNA polymerase II-specific"/>
    <property type="evidence" value="ECO:0007669"/>
    <property type="project" value="TreeGrafter"/>
</dbReference>
<feature type="domain" description="C2H2-type" evidence="13">
    <location>
        <begin position="424"/>
        <end position="451"/>
    </location>
</feature>
<feature type="domain" description="C2H2-type" evidence="13">
    <location>
        <begin position="289"/>
        <end position="320"/>
    </location>
</feature>
<dbReference type="SUPFAM" id="SSF57667">
    <property type="entry name" value="beta-beta-alpha zinc fingers"/>
    <property type="match status" value="5"/>
</dbReference>
<evidence type="ECO:0000256" key="7">
    <source>
        <dbReference type="ARBA" id="ARBA00023125"/>
    </source>
</evidence>
<dbReference type="AlphaFoldDB" id="A0A3Q2CDV6"/>
<evidence type="ECO:0000256" key="6">
    <source>
        <dbReference type="ARBA" id="ARBA00023015"/>
    </source>
</evidence>
<dbReference type="PROSITE" id="PS00028">
    <property type="entry name" value="ZINC_FINGER_C2H2_1"/>
    <property type="match status" value="8"/>
</dbReference>
<feature type="region of interest" description="Disordered" evidence="11">
    <location>
        <begin position="384"/>
        <end position="423"/>
    </location>
</feature>
<dbReference type="CDD" id="cd11657">
    <property type="entry name" value="TIN2_N"/>
    <property type="match status" value="1"/>
</dbReference>
<dbReference type="PANTHER" id="PTHR24399:SF70">
    <property type="entry name" value="C2H2-TYPE DOMAIN-CONTAINING PROTEIN"/>
    <property type="match status" value="1"/>
</dbReference>
<feature type="domain" description="C2H2-type" evidence="13">
    <location>
        <begin position="336"/>
        <end position="358"/>
    </location>
</feature>
<keyword evidence="9" id="KW-0539">Nucleus</keyword>
<keyword evidence="15" id="KW-1185">Reference proteome</keyword>
<keyword evidence="6" id="KW-0805">Transcription regulation</keyword>
<reference evidence="14" key="1">
    <citation type="submission" date="2025-08" db="UniProtKB">
        <authorList>
            <consortium name="Ensembl"/>
        </authorList>
    </citation>
    <scope>IDENTIFICATION</scope>
</reference>
<evidence type="ECO:0000313" key="14">
    <source>
        <dbReference type="Ensembl" id="ENSCVAP00000003072.1"/>
    </source>
</evidence>
<feature type="compositionally biased region" description="Polar residues" evidence="11">
    <location>
        <begin position="215"/>
        <end position="224"/>
    </location>
</feature>
<evidence type="ECO:0000259" key="13">
    <source>
        <dbReference type="PROSITE" id="PS50157"/>
    </source>
</evidence>
<dbReference type="GO" id="GO:0005654">
    <property type="term" value="C:nucleoplasm"/>
    <property type="evidence" value="ECO:0007669"/>
    <property type="project" value="TreeGrafter"/>
</dbReference>
<dbReference type="FunFam" id="3.30.160.60:FF:000446">
    <property type="entry name" value="Zinc finger protein"/>
    <property type="match status" value="1"/>
</dbReference>
<keyword evidence="5" id="KW-0862">Zinc</keyword>
<feature type="region of interest" description="Disordered" evidence="11">
    <location>
        <begin position="311"/>
        <end position="330"/>
    </location>
</feature>
<feature type="signal peptide" evidence="12">
    <location>
        <begin position="1"/>
        <end position="26"/>
    </location>
</feature>
<dbReference type="InterPro" id="IPR013087">
    <property type="entry name" value="Znf_C2H2_type"/>
</dbReference>
<name>A0A3Q2CDV6_CYPVA</name>